<evidence type="ECO:0000256" key="1">
    <source>
        <dbReference type="SAM" id="SignalP"/>
    </source>
</evidence>
<dbReference type="RefSeq" id="WP_090193533.1">
    <property type="nucleotide sequence ID" value="NZ_LT629785.1"/>
</dbReference>
<name>A0A1H2EYE8_9PSED</name>
<keyword evidence="3" id="KW-1185">Reference proteome</keyword>
<feature type="chain" id="PRO_5009273424" description="Phospholipase" evidence="1">
    <location>
        <begin position="22"/>
        <end position="437"/>
    </location>
</feature>
<gene>
    <name evidence="2" type="ORF">SAMN05216296_1177</name>
</gene>
<dbReference type="GO" id="GO:0016788">
    <property type="term" value="F:hydrolase activity, acting on ester bonds"/>
    <property type="evidence" value="ECO:0007669"/>
    <property type="project" value="InterPro"/>
</dbReference>
<dbReference type="Gene3D" id="1.10.575.10">
    <property type="entry name" value="P1 Nuclease"/>
    <property type="match status" value="1"/>
</dbReference>
<evidence type="ECO:0000313" key="2">
    <source>
        <dbReference type="EMBL" id="SDU00124.1"/>
    </source>
</evidence>
<protein>
    <recommendedName>
        <fullName evidence="4">Phospholipase</fullName>
    </recommendedName>
</protein>
<dbReference type="AlphaFoldDB" id="A0A1H2EYE8"/>
<accession>A0A1H2EYE8</accession>
<dbReference type="EMBL" id="LT629785">
    <property type="protein sequence ID" value="SDU00124.1"/>
    <property type="molecule type" value="Genomic_DNA"/>
</dbReference>
<proteinExistence type="predicted"/>
<dbReference type="Proteomes" id="UP000243232">
    <property type="component" value="Chromosome I"/>
</dbReference>
<dbReference type="InterPro" id="IPR008947">
    <property type="entry name" value="PLipase_C/P1_nuclease_dom_sf"/>
</dbReference>
<evidence type="ECO:0000313" key="3">
    <source>
        <dbReference type="Proteomes" id="UP000243232"/>
    </source>
</evidence>
<dbReference type="STRING" id="364197.SAMN05216296_1177"/>
<organism evidence="2 3">
    <name type="scientific">Pseudomonas pohangensis</name>
    <dbReference type="NCBI Taxonomy" id="364197"/>
    <lineage>
        <taxon>Bacteria</taxon>
        <taxon>Pseudomonadati</taxon>
        <taxon>Pseudomonadota</taxon>
        <taxon>Gammaproteobacteria</taxon>
        <taxon>Pseudomonadales</taxon>
        <taxon>Pseudomonadaceae</taxon>
        <taxon>Pseudomonas</taxon>
    </lineage>
</organism>
<feature type="signal peptide" evidence="1">
    <location>
        <begin position="1"/>
        <end position="21"/>
    </location>
</feature>
<dbReference type="SUPFAM" id="SSF48537">
    <property type="entry name" value="Phospholipase C/P1 nuclease"/>
    <property type="match status" value="1"/>
</dbReference>
<evidence type="ECO:0008006" key="4">
    <source>
        <dbReference type="Google" id="ProtNLM"/>
    </source>
</evidence>
<reference evidence="3" key="1">
    <citation type="submission" date="2016-10" db="EMBL/GenBank/DDBJ databases">
        <authorList>
            <person name="Varghese N."/>
            <person name="Submissions S."/>
        </authorList>
    </citation>
    <scope>NUCLEOTIDE SEQUENCE [LARGE SCALE GENOMIC DNA]</scope>
    <source>
        <strain evidence="3">DSM 17875</strain>
    </source>
</reference>
<sequence>MRFSGLVLCALLGGLSAPVLAWSNHSLGSALALRDAQGVKDVAPVEVESLDDFLAAEGVGLQALLDQQEAFVRANFQGYPARPDALRWQAEGAGDRRQDFYQALRINPEIKLAGFVQPVPGTSDWKGRTLLPINQVMVFKDFSQWSDRYRFYQVNPGDKLSALSVVATAADEPDYGHDINLFSDNPGTAGARYNFGAQPFGDSRFEYSSQAPFHMGFYHESPVITTAAPYLTQTYPEQRAYQYFGLARFAFETGHPYWGYRFLGWGLHYIQDLTQPYHAKVMPGSSTAGLLWVSARDMLGYPEGKAAVVKRVADRHTALESFQLAWLSSLLAEGKTDNPMFMAYSNSATDAGYPDYDAGYLRNTVSAEAYADADGLDEQIGVWMQGAAPAAGFSAGNQLAPGDSVDPQMQAMLVELITHFGAHSRKAVAATTAPVQQ</sequence>
<keyword evidence="1" id="KW-0732">Signal</keyword>
<dbReference type="OrthoDB" id="36722at2"/>